<evidence type="ECO:0000313" key="9">
    <source>
        <dbReference type="Proteomes" id="UP000442714"/>
    </source>
</evidence>
<dbReference type="AlphaFoldDB" id="A0A844ZNX6"/>
<dbReference type="OrthoDB" id="7425328at2"/>
<evidence type="ECO:0000256" key="4">
    <source>
        <dbReference type="ARBA" id="ARBA00022692"/>
    </source>
</evidence>
<comment type="subcellular location">
    <subcellularLocation>
        <location evidence="1">Cell membrane</location>
        <topology evidence="1">Multi-pass membrane protein</topology>
    </subcellularLocation>
</comment>
<dbReference type="Proteomes" id="UP000442714">
    <property type="component" value="Unassembled WGS sequence"/>
</dbReference>
<keyword evidence="5 7" id="KW-1133">Transmembrane helix</keyword>
<evidence type="ECO:0000256" key="1">
    <source>
        <dbReference type="ARBA" id="ARBA00004651"/>
    </source>
</evidence>
<dbReference type="RefSeq" id="WP_160602674.1">
    <property type="nucleotide sequence ID" value="NZ_WTYX01000001.1"/>
</dbReference>
<proteinExistence type="inferred from homology"/>
<keyword evidence="6 7" id="KW-0472">Membrane</keyword>
<evidence type="ECO:0000256" key="7">
    <source>
        <dbReference type="SAM" id="Phobius"/>
    </source>
</evidence>
<feature type="transmembrane region" description="Helical" evidence="7">
    <location>
        <begin position="21"/>
        <end position="40"/>
    </location>
</feature>
<protein>
    <submittedName>
        <fullName evidence="8">DoxX family membrane protein</fullName>
    </submittedName>
</protein>
<evidence type="ECO:0000313" key="8">
    <source>
        <dbReference type="EMBL" id="MXO89254.1"/>
    </source>
</evidence>
<keyword evidence="9" id="KW-1185">Reference proteome</keyword>
<reference evidence="8 9" key="1">
    <citation type="submission" date="2019-12" db="EMBL/GenBank/DDBJ databases">
        <title>Genomic-based taxomic classification of the family Erythrobacteraceae.</title>
        <authorList>
            <person name="Xu L."/>
        </authorList>
    </citation>
    <scope>NUCLEOTIDE SEQUENCE [LARGE SCALE GENOMIC DNA]</scope>
    <source>
        <strain evidence="8 9">KCTC 52763</strain>
    </source>
</reference>
<dbReference type="InterPro" id="IPR032808">
    <property type="entry name" value="DoxX"/>
</dbReference>
<feature type="transmembrane region" description="Helical" evidence="7">
    <location>
        <begin position="66"/>
        <end position="87"/>
    </location>
</feature>
<dbReference type="PANTHER" id="PTHR33452:SF1">
    <property type="entry name" value="INNER MEMBRANE PROTEIN YPHA-RELATED"/>
    <property type="match status" value="1"/>
</dbReference>
<keyword evidence="3" id="KW-1003">Cell membrane</keyword>
<comment type="caution">
    <text evidence="8">The sequence shown here is derived from an EMBL/GenBank/DDBJ whole genome shotgun (WGS) entry which is preliminary data.</text>
</comment>
<feature type="transmembrane region" description="Helical" evidence="7">
    <location>
        <begin position="92"/>
        <end position="110"/>
    </location>
</feature>
<feature type="transmembrane region" description="Helical" evidence="7">
    <location>
        <begin position="116"/>
        <end position="139"/>
    </location>
</feature>
<accession>A0A844ZNX6</accession>
<keyword evidence="4 7" id="KW-0812">Transmembrane</keyword>
<dbReference type="Pfam" id="PF07681">
    <property type="entry name" value="DoxX"/>
    <property type="match status" value="1"/>
</dbReference>
<evidence type="ECO:0000256" key="6">
    <source>
        <dbReference type="ARBA" id="ARBA00023136"/>
    </source>
</evidence>
<dbReference type="InterPro" id="IPR051907">
    <property type="entry name" value="DoxX-like_oxidoreductase"/>
</dbReference>
<comment type="similarity">
    <text evidence="2">Belongs to the DoxX family.</text>
</comment>
<dbReference type="GO" id="GO:0005886">
    <property type="term" value="C:plasma membrane"/>
    <property type="evidence" value="ECO:0007669"/>
    <property type="project" value="UniProtKB-SubCell"/>
</dbReference>
<evidence type="ECO:0000256" key="2">
    <source>
        <dbReference type="ARBA" id="ARBA00006679"/>
    </source>
</evidence>
<sequence>MLETIDNWLTPSVRLSRLVEPVFRVMTSLIFIIGGLGHFGQHQYMLDRMDKSPWREVVNSIGDPSVLLWLSGVVFIIFGITLAIGFFTRLSALLILVTLLPITFFTHIAPGHVGPLFKNVAIMGALAFLWFKGGGAYALDYRWLKRTQ</sequence>
<name>A0A844ZNX6_9SPHN</name>
<gene>
    <name evidence="8" type="ORF">GRI41_00265</name>
</gene>
<organism evidence="8 9">
    <name type="scientific">Pontixanthobacter aquaemixtae</name>
    <dbReference type="NCBI Taxonomy" id="1958940"/>
    <lineage>
        <taxon>Bacteria</taxon>
        <taxon>Pseudomonadati</taxon>
        <taxon>Pseudomonadota</taxon>
        <taxon>Alphaproteobacteria</taxon>
        <taxon>Sphingomonadales</taxon>
        <taxon>Erythrobacteraceae</taxon>
        <taxon>Pontixanthobacter</taxon>
    </lineage>
</organism>
<evidence type="ECO:0000256" key="3">
    <source>
        <dbReference type="ARBA" id="ARBA00022475"/>
    </source>
</evidence>
<dbReference type="PANTHER" id="PTHR33452">
    <property type="entry name" value="OXIDOREDUCTASE CATD-RELATED"/>
    <property type="match status" value="1"/>
</dbReference>
<dbReference type="EMBL" id="WTYX01000001">
    <property type="protein sequence ID" value="MXO89254.1"/>
    <property type="molecule type" value="Genomic_DNA"/>
</dbReference>
<evidence type="ECO:0000256" key="5">
    <source>
        <dbReference type="ARBA" id="ARBA00022989"/>
    </source>
</evidence>